<keyword evidence="1" id="KW-0479">Metal-binding</keyword>
<evidence type="ECO:0000256" key="1">
    <source>
        <dbReference type="PROSITE-ProRule" id="PRU00042"/>
    </source>
</evidence>
<gene>
    <name evidence="3" type="ORF">EDB92DRAFT_935551</name>
</gene>
<accession>A0AAD4LSN1</accession>
<dbReference type="InterPro" id="IPR013087">
    <property type="entry name" value="Znf_C2H2_type"/>
</dbReference>
<organism evidence="3 4">
    <name type="scientific">Lactarius akahatsu</name>
    <dbReference type="NCBI Taxonomy" id="416441"/>
    <lineage>
        <taxon>Eukaryota</taxon>
        <taxon>Fungi</taxon>
        <taxon>Dikarya</taxon>
        <taxon>Basidiomycota</taxon>
        <taxon>Agaricomycotina</taxon>
        <taxon>Agaricomycetes</taxon>
        <taxon>Russulales</taxon>
        <taxon>Russulaceae</taxon>
        <taxon>Lactarius</taxon>
    </lineage>
</organism>
<proteinExistence type="predicted"/>
<sequence length="213" mass="24243">MKPAEEPAFYIAVPPLPEWVRRAKRRKVASNGLGSEETGQRSDREYAENELANRLCPRHCHWSGCQAVLNSMYTLKQHVRRHQSEVEPIGPAMTVSCQWKQCRMVCEQSSLLLHLNRHIDKEIICIYDDCEERFSRAQDLAAHERSEHANDESLPCAIPQRPVLKNHVPLPQTLPSYTVTTQPASKPSISAERHSRLGPWVAELLILYCAPSS</sequence>
<reference evidence="3" key="1">
    <citation type="submission" date="2022-01" db="EMBL/GenBank/DDBJ databases">
        <title>Comparative genomics reveals a dynamic genome evolution in the ectomycorrhizal milk-cap (Lactarius) mushrooms.</title>
        <authorList>
            <consortium name="DOE Joint Genome Institute"/>
            <person name="Lebreton A."/>
            <person name="Tang N."/>
            <person name="Kuo A."/>
            <person name="LaButti K."/>
            <person name="Drula E."/>
            <person name="Barry K."/>
            <person name="Clum A."/>
            <person name="Lipzen A."/>
            <person name="Mousain D."/>
            <person name="Ng V."/>
            <person name="Wang R."/>
            <person name="Wang X."/>
            <person name="Dai Y."/>
            <person name="Henrissat B."/>
            <person name="Grigoriev I.V."/>
            <person name="Guerin-Laguette A."/>
            <person name="Yu F."/>
            <person name="Martin F.M."/>
        </authorList>
    </citation>
    <scope>NUCLEOTIDE SEQUENCE</scope>
    <source>
        <strain evidence="3">QP</strain>
    </source>
</reference>
<dbReference type="PROSITE" id="PS00028">
    <property type="entry name" value="ZINC_FINGER_C2H2_1"/>
    <property type="match status" value="2"/>
</dbReference>
<keyword evidence="1" id="KW-0862">Zinc</keyword>
<evidence type="ECO:0000313" key="4">
    <source>
        <dbReference type="Proteomes" id="UP001201163"/>
    </source>
</evidence>
<dbReference type="AlphaFoldDB" id="A0AAD4LSN1"/>
<dbReference type="Proteomes" id="UP001201163">
    <property type="component" value="Unassembled WGS sequence"/>
</dbReference>
<name>A0AAD4LSN1_9AGAM</name>
<dbReference type="SMART" id="SM00355">
    <property type="entry name" value="ZnF_C2H2"/>
    <property type="match status" value="3"/>
</dbReference>
<keyword evidence="4" id="KW-1185">Reference proteome</keyword>
<protein>
    <recommendedName>
        <fullName evidence="2">C2H2-type domain-containing protein</fullName>
    </recommendedName>
</protein>
<dbReference type="GO" id="GO:0008270">
    <property type="term" value="F:zinc ion binding"/>
    <property type="evidence" value="ECO:0007669"/>
    <property type="project" value="UniProtKB-KW"/>
</dbReference>
<evidence type="ECO:0000259" key="2">
    <source>
        <dbReference type="PROSITE" id="PS50157"/>
    </source>
</evidence>
<dbReference type="Gene3D" id="3.30.160.60">
    <property type="entry name" value="Classic Zinc Finger"/>
    <property type="match status" value="1"/>
</dbReference>
<comment type="caution">
    <text evidence="3">The sequence shown here is derived from an EMBL/GenBank/DDBJ whole genome shotgun (WGS) entry which is preliminary data.</text>
</comment>
<evidence type="ECO:0000313" key="3">
    <source>
        <dbReference type="EMBL" id="KAH8999157.1"/>
    </source>
</evidence>
<keyword evidence="1" id="KW-0863">Zinc-finger</keyword>
<feature type="domain" description="C2H2-type" evidence="2">
    <location>
        <begin position="123"/>
        <end position="153"/>
    </location>
</feature>
<dbReference type="EMBL" id="JAKELL010000004">
    <property type="protein sequence ID" value="KAH8999157.1"/>
    <property type="molecule type" value="Genomic_DNA"/>
</dbReference>
<dbReference type="PROSITE" id="PS50157">
    <property type="entry name" value="ZINC_FINGER_C2H2_2"/>
    <property type="match status" value="1"/>
</dbReference>